<dbReference type="Pfam" id="PF00392">
    <property type="entry name" value="GntR"/>
    <property type="match status" value="1"/>
</dbReference>
<dbReference type="EMBL" id="BAAAQK010000004">
    <property type="protein sequence ID" value="GAA1836028.1"/>
    <property type="molecule type" value="Genomic_DNA"/>
</dbReference>
<dbReference type="Pfam" id="PF07729">
    <property type="entry name" value="FCD"/>
    <property type="match status" value="1"/>
</dbReference>
<proteinExistence type="predicted"/>
<dbReference type="PROSITE" id="PS50949">
    <property type="entry name" value="HTH_GNTR"/>
    <property type="match status" value="1"/>
</dbReference>
<evidence type="ECO:0000259" key="4">
    <source>
        <dbReference type="PROSITE" id="PS50949"/>
    </source>
</evidence>
<dbReference type="Gene3D" id="1.10.10.10">
    <property type="entry name" value="Winged helix-like DNA-binding domain superfamily/Winged helix DNA-binding domain"/>
    <property type="match status" value="1"/>
</dbReference>
<dbReference type="Gene3D" id="1.20.120.530">
    <property type="entry name" value="GntR ligand-binding domain-like"/>
    <property type="match status" value="1"/>
</dbReference>
<dbReference type="PANTHER" id="PTHR43537:SF49">
    <property type="entry name" value="TRANSCRIPTIONAL REGULATORY PROTEIN"/>
    <property type="match status" value="1"/>
</dbReference>
<dbReference type="InterPro" id="IPR000524">
    <property type="entry name" value="Tscrpt_reg_HTH_GntR"/>
</dbReference>
<protein>
    <submittedName>
        <fullName evidence="5">GntR family transcriptional regulator</fullName>
    </submittedName>
</protein>
<keyword evidence="2" id="KW-0238">DNA-binding</keyword>
<dbReference type="PANTHER" id="PTHR43537">
    <property type="entry name" value="TRANSCRIPTIONAL REGULATOR, GNTR FAMILY"/>
    <property type="match status" value="1"/>
</dbReference>
<accession>A0ABN2MRT3</accession>
<reference evidence="5 6" key="1">
    <citation type="journal article" date="2019" name="Int. J. Syst. Evol. Microbiol.">
        <title>The Global Catalogue of Microorganisms (GCM) 10K type strain sequencing project: providing services to taxonomists for standard genome sequencing and annotation.</title>
        <authorList>
            <consortium name="The Broad Institute Genomics Platform"/>
            <consortium name="The Broad Institute Genome Sequencing Center for Infectious Disease"/>
            <person name="Wu L."/>
            <person name="Ma J."/>
        </authorList>
    </citation>
    <scope>NUCLEOTIDE SEQUENCE [LARGE SCALE GENOMIC DNA]</scope>
    <source>
        <strain evidence="5 6">JCM 16009</strain>
    </source>
</reference>
<evidence type="ECO:0000256" key="3">
    <source>
        <dbReference type="ARBA" id="ARBA00023163"/>
    </source>
</evidence>
<keyword evidence="1" id="KW-0805">Transcription regulation</keyword>
<evidence type="ECO:0000256" key="2">
    <source>
        <dbReference type="ARBA" id="ARBA00023125"/>
    </source>
</evidence>
<name>A0ABN2MRT3_9PSEU</name>
<dbReference type="SMART" id="SM00345">
    <property type="entry name" value="HTH_GNTR"/>
    <property type="match status" value="1"/>
</dbReference>
<dbReference type="InterPro" id="IPR036390">
    <property type="entry name" value="WH_DNA-bd_sf"/>
</dbReference>
<dbReference type="InterPro" id="IPR011711">
    <property type="entry name" value="GntR_C"/>
</dbReference>
<evidence type="ECO:0000313" key="5">
    <source>
        <dbReference type="EMBL" id="GAA1836028.1"/>
    </source>
</evidence>
<dbReference type="Proteomes" id="UP001500449">
    <property type="component" value="Unassembled WGS sequence"/>
</dbReference>
<comment type="caution">
    <text evidence="5">The sequence shown here is derived from an EMBL/GenBank/DDBJ whole genome shotgun (WGS) entry which is preliminary data.</text>
</comment>
<dbReference type="InterPro" id="IPR036388">
    <property type="entry name" value="WH-like_DNA-bd_sf"/>
</dbReference>
<dbReference type="InterPro" id="IPR008920">
    <property type="entry name" value="TF_FadR/GntR_C"/>
</dbReference>
<sequence>MTRPDNLTALVFAAIRDKIVDSSLPPGSSVSEASLAAQLQVSKTPVREALLRLRHIGLVEPGGRGLRVVQPSITGIRDAFEFRAGVEAMSGRHAANRSTPDQQERILELATLSQEAAERHDDVAFLRCDQEFHLAIADAARNGVLREAVENAIILTRALRRRDVTGLRDFLPDAREHVGIAEVIRAGSPDLAAGRLADHIHRIMLEMLDIDPGPVPS</sequence>
<evidence type="ECO:0000256" key="1">
    <source>
        <dbReference type="ARBA" id="ARBA00023015"/>
    </source>
</evidence>
<organism evidence="5 6">
    <name type="scientific">Pseudonocardia ailaonensis</name>
    <dbReference type="NCBI Taxonomy" id="367279"/>
    <lineage>
        <taxon>Bacteria</taxon>
        <taxon>Bacillati</taxon>
        <taxon>Actinomycetota</taxon>
        <taxon>Actinomycetes</taxon>
        <taxon>Pseudonocardiales</taxon>
        <taxon>Pseudonocardiaceae</taxon>
        <taxon>Pseudonocardia</taxon>
    </lineage>
</organism>
<evidence type="ECO:0000313" key="6">
    <source>
        <dbReference type="Proteomes" id="UP001500449"/>
    </source>
</evidence>
<gene>
    <name evidence="5" type="ORF">GCM10009836_13060</name>
</gene>
<keyword evidence="3" id="KW-0804">Transcription</keyword>
<keyword evidence="6" id="KW-1185">Reference proteome</keyword>
<dbReference type="SMART" id="SM00895">
    <property type="entry name" value="FCD"/>
    <property type="match status" value="1"/>
</dbReference>
<dbReference type="SUPFAM" id="SSF46785">
    <property type="entry name" value="Winged helix' DNA-binding domain"/>
    <property type="match status" value="1"/>
</dbReference>
<dbReference type="SUPFAM" id="SSF48008">
    <property type="entry name" value="GntR ligand-binding domain-like"/>
    <property type="match status" value="1"/>
</dbReference>
<feature type="domain" description="HTH gntR-type" evidence="4">
    <location>
        <begin position="5"/>
        <end position="71"/>
    </location>
</feature>